<proteinExistence type="predicted"/>
<name>A0ABS6E9S3_9FIRM</name>
<dbReference type="InterPro" id="IPR050097">
    <property type="entry name" value="Ferredoxin-NADP_redctase_2"/>
</dbReference>
<dbReference type="InterPro" id="IPR023753">
    <property type="entry name" value="FAD/NAD-binding_dom"/>
</dbReference>
<dbReference type="Proteomes" id="UP000749471">
    <property type="component" value="Unassembled WGS sequence"/>
</dbReference>
<dbReference type="EMBL" id="JAHLPM010000018">
    <property type="protein sequence ID" value="MBU5439685.1"/>
    <property type="molecule type" value="Genomic_DNA"/>
</dbReference>
<protein>
    <submittedName>
        <fullName evidence="4">FAD-dependent oxidoreductase</fullName>
    </submittedName>
</protein>
<reference evidence="4 5" key="1">
    <citation type="submission" date="2021-06" db="EMBL/GenBank/DDBJ databases">
        <authorList>
            <person name="Sun Q."/>
            <person name="Li D."/>
        </authorList>
    </citation>
    <scope>NUCLEOTIDE SEQUENCE [LARGE SCALE GENOMIC DNA]</scope>
    <source>
        <strain evidence="4 5">MSJ-40</strain>
    </source>
</reference>
<comment type="caution">
    <text evidence="4">The sequence shown here is derived from an EMBL/GenBank/DDBJ whole genome shotgun (WGS) entry which is preliminary data.</text>
</comment>
<keyword evidence="2" id="KW-0560">Oxidoreductase</keyword>
<evidence type="ECO:0000256" key="1">
    <source>
        <dbReference type="ARBA" id="ARBA00022630"/>
    </source>
</evidence>
<evidence type="ECO:0000259" key="3">
    <source>
        <dbReference type="Pfam" id="PF07992"/>
    </source>
</evidence>
<evidence type="ECO:0000313" key="4">
    <source>
        <dbReference type="EMBL" id="MBU5439685.1"/>
    </source>
</evidence>
<accession>A0ABS6E9S3</accession>
<dbReference type="PANTHER" id="PTHR48105">
    <property type="entry name" value="THIOREDOXIN REDUCTASE 1-RELATED-RELATED"/>
    <property type="match status" value="1"/>
</dbReference>
<keyword evidence="5" id="KW-1185">Reference proteome</keyword>
<organism evidence="4 5">
    <name type="scientific">Tissierella simiarum</name>
    <dbReference type="NCBI Taxonomy" id="2841534"/>
    <lineage>
        <taxon>Bacteria</taxon>
        <taxon>Bacillati</taxon>
        <taxon>Bacillota</taxon>
        <taxon>Tissierellia</taxon>
        <taxon>Tissierellales</taxon>
        <taxon>Tissierellaceae</taxon>
        <taxon>Tissierella</taxon>
    </lineage>
</organism>
<dbReference type="RefSeq" id="WP_216521466.1">
    <property type="nucleotide sequence ID" value="NZ_JAHLPM010000018.1"/>
</dbReference>
<sequence>MTKKREDYDVVIIGGGSAGLSAGIYCGRARLKTLIIEQSLIGGLITSTEDLENYPGFPNGVGGEELMNLFCDQAKKYGVKFKLTDVKNIDFSGKEKIVETYRNAYHAKAVIIATGVKPRPIGCSGEAELIGKGISFCSTCDANNCIDKDVYVIGGGDSAVEEAMYLTKFGKKVTLIHRRDELRAAKSIQEKAFKCERLDFIWDTVVKEIHGTDSVKSMVIENVKTGEQTTITPREGDQDFIIFPYVGLDPVTKIFDGVVDMKNGFIKTDENMATSVPGIFAAGDCRVKSLRQVVTAAADGAIAAIEAEKHINSLE</sequence>
<gene>
    <name evidence="4" type="ORF">KQI42_16845</name>
</gene>
<keyword evidence="1" id="KW-0285">Flavoprotein</keyword>
<feature type="domain" description="FAD/NAD(P)-binding" evidence="3">
    <location>
        <begin position="8"/>
        <end position="300"/>
    </location>
</feature>
<evidence type="ECO:0000313" key="5">
    <source>
        <dbReference type="Proteomes" id="UP000749471"/>
    </source>
</evidence>
<dbReference type="Pfam" id="PF07992">
    <property type="entry name" value="Pyr_redox_2"/>
    <property type="match status" value="1"/>
</dbReference>
<evidence type="ECO:0000256" key="2">
    <source>
        <dbReference type="ARBA" id="ARBA00023002"/>
    </source>
</evidence>